<proteinExistence type="predicted"/>
<accession>A0A498KE98</accession>
<reference evidence="1 2" key="1">
    <citation type="submission" date="2018-10" db="EMBL/GenBank/DDBJ databases">
        <title>A high-quality apple genome assembly.</title>
        <authorList>
            <person name="Hu J."/>
        </authorList>
    </citation>
    <scope>NUCLEOTIDE SEQUENCE [LARGE SCALE GENOMIC DNA]</scope>
    <source>
        <strain evidence="2">cv. HFTH1</strain>
        <tissue evidence="1">Young leaf</tissue>
    </source>
</reference>
<evidence type="ECO:0000313" key="2">
    <source>
        <dbReference type="Proteomes" id="UP000290289"/>
    </source>
</evidence>
<protein>
    <submittedName>
        <fullName evidence="1">Uncharacterized protein</fullName>
    </submittedName>
</protein>
<gene>
    <name evidence="1" type="ORF">DVH24_017960</name>
</gene>
<comment type="caution">
    <text evidence="1">The sequence shown here is derived from an EMBL/GenBank/DDBJ whole genome shotgun (WGS) entry which is preliminary data.</text>
</comment>
<dbReference type="EMBL" id="RDQH01000328">
    <property type="protein sequence ID" value="RXI05918.1"/>
    <property type="molecule type" value="Genomic_DNA"/>
</dbReference>
<evidence type="ECO:0000313" key="1">
    <source>
        <dbReference type="EMBL" id="RXI05918.1"/>
    </source>
</evidence>
<dbReference type="PANTHER" id="PTHR48420:SF1">
    <property type="entry name" value="NON-HAEM DIOXYGENASE N-TERMINAL DOMAIN-CONTAINING PROTEIN"/>
    <property type="match status" value="1"/>
</dbReference>
<dbReference type="PANTHER" id="PTHR48420">
    <property type="entry name" value="NON-HAEM DIOXYGENASE N-TERMINAL DOMAIN-CONTAINING PROTEIN"/>
    <property type="match status" value="1"/>
</dbReference>
<sequence>MYVCSGLVSLDVLCFKFCFFGNSKNLGSFIFHLCSGFADTLKCSFYANPILDSPTTDESLIQRYLSYCGSKIWPNSELPELEVAFKALGQLILGVGLMVAYHCDRYGIVFAAKVYTKRA</sequence>
<dbReference type="Proteomes" id="UP000290289">
    <property type="component" value="Chromosome 2"/>
</dbReference>
<keyword evidence="2" id="KW-1185">Reference proteome</keyword>
<dbReference type="AlphaFoldDB" id="A0A498KE98"/>
<name>A0A498KE98_MALDO</name>
<organism evidence="1 2">
    <name type="scientific">Malus domestica</name>
    <name type="common">Apple</name>
    <name type="synonym">Pyrus malus</name>
    <dbReference type="NCBI Taxonomy" id="3750"/>
    <lineage>
        <taxon>Eukaryota</taxon>
        <taxon>Viridiplantae</taxon>
        <taxon>Streptophyta</taxon>
        <taxon>Embryophyta</taxon>
        <taxon>Tracheophyta</taxon>
        <taxon>Spermatophyta</taxon>
        <taxon>Magnoliopsida</taxon>
        <taxon>eudicotyledons</taxon>
        <taxon>Gunneridae</taxon>
        <taxon>Pentapetalae</taxon>
        <taxon>rosids</taxon>
        <taxon>fabids</taxon>
        <taxon>Rosales</taxon>
        <taxon>Rosaceae</taxon>
        <taxon>Amygdaloideae</taxon>
        <taxon>Maleae</taxon>
        <taxon>Malus</taxon>
    </lineage>
</organism>